<dbReference type="EMBL" id="BFAY01000013">
    <property type="protein sequence ID" value="GBF40699.1"/>
    <property type="molecule type" value="Genomic_DNA"/>
</dbReference>
<sequence length="61" mass="7202">MEFDQNQFRADLLEAIESGVGTDWTWDDDDLEEYEVPTFDSNWALSQVLEVLQKYGIYHEV</sequence>
<name>A0A2P2D7T6_9LEPT</name>
<dbReference type="RefSeq" id="WP_108930297.1">
    <property type="nucleotide sequence ID" value="NZ_BFAY01000013.1"/>
</dbReference>
<dbReference type="AlphaFoldDB" id="A0A2P2D7T6"/>
<accession>A0A2P2D7T6</accession>
<keyword evidence="2" id="KW-1185">Reference proteome</keyword>
<comment type="caution">
    <text evidence="1">The sequence shown here is derived from an EMBL/GenBank/DDBJ whole genome shotgun (WGS) entry which is preliminary data.</text>
</comment>
<protein>
    <submittedName>
        <fullName evidence="1">Uncharacterized protein</fullName>
    </submittedName>
</protein>
<reference evidence="1 2" key="1">
    <citation type="submission" date="2018-02" db="EMBL/GenBank/DDBJ databases">
        <title>Novel Leptospira species isolated from soil and water in Japan.</title>
        <authorList>
            <person name="Nakao R."/>
            <person name="Masuzawa T."/>
        </authorList>
    </citation>
    <scope>NUCLEOTIDE SEQUENCE [LARGE SCALE GENOMIC DNA]</scope>
    <source>
        <strain evidence="1 2">E8</strain>
    </source>
</reference>
<proteinExistence type="predicted"/>
<evidence type="ECO:0000313" key="1">
    <source>
        <dbReference type="EMBL" id="GBF40699.1"/>
    </source>
</evidence>
<organism evidence="1 2">
    <name type="scientific">Leptospira johnsonii</name>
    <dbReference type="NCBI Taxonomy" id="1917820"/>
    <lineage>
        <taxon>Bacteria</taxon>
        <taxon>Pseudomonadati</taxon>
        <taxon>Spirochaetota</taxon>
        <taxon>Spirochaetia</taxon>
        <taxon>Leptospirales</taxon>
        <taxon>Leptospiraceae</taxon>
        <taxon>Leptospira</taxon>
    </lineage>
</organism>
<evidence type="ECO:0000313" key="2">
    <source>
        <dbReference type="Proteomes" id="UP000245076"/>
    </source>
</evidence>
<gene>
    <name evidence="1" type="ORF">LPTSP1_37170</name>
</gene>
<dbReference type="Proteomes" id="UP000245076">
    <property type="component" value="Unassembled WGS sequence"/>
</dbReference>